<keyword evidence="2" id="KW-1003">Cell membrane</keyword>
<proteinExistence type="inferred from homology"/>
<keyword evidence="4 7" id="KW-0808">Transferase</keyword>
<evidence type="ECO:0000256" key="4">
    <source>
        <dbReference type="ARBA" id="ARBA00022679"/>
    </source>
</evidence>
<comment type="similarity">
    <text evidence="1">Belongs to the glycosyltransferase 2 family.</text>
</comment>
<accession>A0A0N0E570</accession>
<dbReference type="PATRIC" id="fig|50340.43.peg.4857"/>
<evidence type="ECO:0000313" key="7">
    <source>
        <dbReference type="EMBL" id="KPA92114.1"/>
    </source>
</evidence>
<dbReference type="InterPro" id="IPR027791">
    <property type="entry name" value="Galactosyl_T_C"/>
</dbReference>
<dbReference type="Gene3D" id="3.90.550.10">
    <property type="entry name" value="Spore Coat Polysaccharide Biosynthesis Protein SpsA, Chain A"/>
    <property type="match status" value="1"/>
</dbReference>
<dbReference type="Proteomes" id="UP000037931">
    <property type="component" value="Unassembled WGS sequence"/>
</dbReference>
<keyword evidence="2" id="KW-0997">Cell inner membrane</keyword>
<dbReference type="InterPro" id="IPR001173">
    <property type="entry name" value="Glyco_trans_2-like"/>
</dbReference>
<dbReference type="GO" id="GO:0016757">
    <property type="term" value="F:glycosyltransferase activity"/>
    <property type="evidence" value="ECO:0007669"/>
    <property type="project" value="UniProtKB-KW"/>
</dbReference>
<evidence type="ECO:0000256" key="1">
    <source>
        <dbReference type="ARBA" id="ARBA00006739"/>
    </source>
</evidence>
<organism evidence="7 8">
    <name type="scientific">Pseudomonas asplenii</name>
    <dbReference type="NCBI Taxonomy" id="53407"/>
    <lineage>
        <taxon>Bacteria</taxon>
        <taxon>Pseudomonadati</taxon>
        <taxon>Pseudomonadota</taxon>
        <taxon>Gammaproteobacteria</taxon>
        <taxon>Pseudomonadales</taxon>
        <taxon>Pseudomonadaceae</taxon>
        <taxon>Pseudomonas</taxon>
    </lineage>
</organism>
<dbReference type="STRING" id="50340.PF66_01698"/>
<evidence type="ECO:0000259" key="6">
    <source>
        <dbReference type="Pfam" id="PF02709"/>
    </source>
</evidence>
<dbReference type="RefSeq" id="WP_160319873.1">
    <property type="nucleotide sequence ID" value="NZ_JSYZ01000004.1"/>
</dbReference>
<feature type="domain" description="Glycosyltransferase 2-like" evidence="5">
    <location>
        <begin position="4"/>
        <end position="113"/>
    </location>
</feature>
<dbReference type="InterPro" id="IPR029044">
    <property type="entry name" value="Nucleotide-diphossugar_trans"/>
</dbReference>
<dbReference type="SUPFAM" id="SSF53448">
    <property type="entry name" value="Nucleotide-diphospho-sugar transferases"/>
    <property type="match status" value="1"/>
</dbReference>
<dbReference type="Pfam" id="PF00535">
    <property type="entry name" value="Glycos_transf_2"/>
    <property type="match status" value="1"/>
</dbReference>
<gene>
    <name evidence="7" type="ORF">PF66_01698</name>
</gene>
<dbReference type="OrthoDB" id="6813549at2"/>
<evidence type="ECO:0000313" key="8">
    <source>
        <dbReference type="Proteomes" id="UP000037931"/>
    </source>
</evidence>
<sequence>MKLSVIMPVHAKPERLRLCLASLHRQQERCDFETLIVADAACPAVLAQVAEQPHARVLSTPGLGRAGARNLGASAAQGEVLLFIDDDVLVLDGFFEAHLQAQTKRPGLVHGRIRELIALCGRGDPRLGTIGCPPILPQDLLQGRWSPQSSRLATSPLEQAAEHPRCNEWPWLASAGANLSIQREHWQQVGGFDEAYGKRWGMEDLDLGWRLWRAGVPISMERDACAYHLSHYNPTRWEEHAPNLAHFQARANTAEALALDALLSPTGSLARYIERLDQIRQQAPV</sequence>
<feature type="domain" description="Galactosyltransferase C-terminal" evidence="6">
    <location>
        <begin position="173"/>
        <end position="220"/>
    </location>
</feature>
<reference evidence="7 8" key="1">
    <citation type="journal article" date="2015" name="PLoS ONE">
        <title>Rice-Infecting Pseudomonas Genomes Are Highly Accessorized and Harbor Multiple Putative Virulence Mechanisms to Cause Sheath Brown Rot.</title>
        <authorList>
            <person name="Quibod I.L."/>
            <person name="Grande G."/>
            <person name="Oreiro E.G."/>
            <person name="Borja F.N."/>
            <person name="Dossa G.S."/>
            <person name="Mauleon R."/>
            <person name="Cruz C.V."/>
            <person name="Oliva R."/>
        </authorList>
    </citation>
    <scope>NUCLEOTIDE SEQUENCE [LARGE SCALE GENOMIC DNA]</scope>
    <source>
        <strain evidence="7 8">IRRI 6609</strain>
    </source>
</reference>
<protein>
    <submittedName>
        <fullName evidence="7">Putative glycosyltransferase</fullName>
    </submittedName>
</protein>
<dbReference type="PANTHER" id="PTHR43179:SF12">
    <property type="entry name" value="GALACTOFURANOSYLTRANSFERASE GLFT2"/>
    <property type="match status" value="1"/>
</dbReference>
<name>A0A0N0E570_9PSED</name>
<evidence type="ECO:0000256" key="2">
    <source>
        <dbReference type="ARBA" id="ARBA00022519"/>
    </source>
</evidence>
<dbReference type="EMBL" id="JSYZ01000004">
    <property type="protein sequence ID" value="KPA92114.1"/>
    <property type="molecule type" value="Genomic_DNA"/>
</dbReference>
<keyword evidence="2" id="KW-0472">Membrane</keyword>
<dbReference type="AlphaFoldDB" id="A0A0N0E570"/>
<evidence type="ECO:0000256" key="3">
    <source>
        <dbReference type="ARBA" id="ARBA00022676"/>
    </source>
</evidence>
<comment type="caution">
    <text evidence="7">The sequence shown here is derived from an EMBL/GenBank/DDBJ whole genome shotgun (WGS) entry which is preliminary data.</text>
</comment>
<keyword evidence="8" id="KW-1185">Reference proteome</keyword>
<keyword evidence="3" id="KW-0328">Glycosyltransferase</keyword>
<dbReference type="PANTHER" id="PTHR43179">
    <property type="entry name" value="RHAMNOSYLTRANSFERASE WBBL"/>
    <property type="match status" value="1"/>
</dbReference>
<dbReference type="Pfam" id="PF02709">
    <property type="entry name" value="Glyco_transf_7C"/>
    <property type="match status" value="1"/>
</dbReference>
<evidence type="ECO:0000259" key="5">
    <source>
        <dbReference type="Pfam" id="PF00535"/>
    </source>
</evidence>